<evidence type="ECO:0000313" key="2">
    <source>
        <dbReference type="Proteomes" id="UP000190675"/>
    </source>
</evidence>
<dbReference type="Proteomes" id="UP000190675">
    <property type="component" value="Chromosome I"/>
</dbReference>
<organism evidence="1 2">
    <name type="scientific">Bradyrhizobium erythrophlei</name>
    <dbReference type="NCBI Taxonomy" id="1437360"/>
    <lineage>
        <taxon>Bacteria</taxon>
        <taxon>Pseudomonadati</taxon>
        <taxon>Pseudomonadota</taxon>
        <taxon>Alphaproteobacteria</taxon>
        <taxon>Hyphomicrobiales</taxon>
        <taxon>Nitrobacteraceae</taxon>
        <taxon>Bradyrhizobium</taxon>
    </lineage>
</organism>
<gene>
    <name evidence="1" type="ORF">SAMN05444169_0202</name>
</gene>
<evidence type="ECO:0000313" key="1">
    <source>
        <dbReference type="EMBL" id="SHG03979.1"/>
    </source>
</evidence>
<sequence>MALIVEKRILTTDRGETILLCPRCGGESLHHQGVTSYDRGEDAELVIRSVVEGGSAKIDAVPSDGSGNPSSRRDGLSIKFWCEGCKGVDEDILEFAISQHKGSTLLG</sequence>
<dbReference type="AlphaFoldDB" id="A0A1M5GJT1"/>
<proteinExistence type="predicted"/>
<accession>A0A1M5GJT1</accession>
<protein>
    <submittedName>
        <fullName evidence="1">Uncharacterized protein</fullName>
    </submittedName>
</protein>
<name>A0A1M5GJT1_9BRAD</name>
<dbReference type="EMBL" id="LT670818">
    <property type="protein sequence ID" value="SHG03979.1"/>
    <property type="molecule type" value="Genomic_DNA"/>
</dbReference>
<dbReference type="OrthoDB" id="9786503at2"/>
<reference evidence="1 2" key="1">
    <citation type="submission" date="2016-11" db="EMBL/GenBank/DDBJ databases">
        <authorList>
            <person name="Jaros S."/>
            <person name="Januszkiewicz K."/>
            <person name="Wedrychowicz H."/>
        </authorList>
    </citation>
    <scope>NUCLEOTIDE SEQUENCE [LARGE SCALE GENOMIC DNA]</scope>
    <source>
        <strain evidence="1 2">GAS242</strain>
    </source>
</reference>
<dbReference type="RefSeq" id="WP_079564094.1">
    <property type="nucleotide sequence ID" value="NZ_LT670818.1"/>
</dbReference>